<dbReference type="RefSeq" id="WP_084440767.1">
    <property type="nucleotide sequence ID" value="NZ_BAPG01000120.1"/>
</dbReference>
<keyword evidence="3" id="KW-1185">Reference proteome</keyword>
<organism evidence="2 3">
    <name type="scientific">Acetobacter nitrogenifigens DSM 23921 = NBRC 105050</name>
    <dbReference type="NCBI Taxonomy" id="1120919"/>
    <lineage>
        <taxon>Bacteria</taxon>
        <taxon>Pseudomonadati</taxon>
        <taxon>Pseudomonadota</taxon>
        <taxon>Alphaproteobacteria</taxon>
        <taxon>Acetobacterales</taxon>
        <taxon>Acetobacteraceae</taxon>
        <taxon>Acetobacter</taxon>
    </lineage>
</organism>
<evidence type="ECO:0000313" key="3">
    <source>
        <dbReference type="Proteomes" id="UP000321635"/>
    </source>
</evidence>
<evidence type="ECO:0000256" key="1">
    <source>
        <dbReference type="SAM" id="MobiDB-lite"/>
    </source>
</evidence>
<feature type="region of interest" description="Disordered" evidence="1">
    <location>
        <begin position="45"/>
        <end position="91"/>
    </location>
</feature>
<dbReference type="Gene3D" id="1.25.40.20">
    <property type="entry name" value="Ankyrin repeat-containing domain"/>
    <property type="match status" value="1"/>
</dbReference>
<dbReference type="SUPFAM" id="SSF48403">
    <property type="entry name" value="Ankyrin repeat"/>
    <property type="match status" value="1"/>
</dbReference>
<proteinExistence type="predicted"/>
<feature type="compositionally biased region" description="Low complexity" evidence="1">
    <location>
        <begin position="69"/>
        <end position="80"/>
    </location>
</feature>
<protein>
    <submittedName>
        <fullName evidence="2">Uncharacterized protein</fullName>
    </submittedName>
</protein>
<sequence>MRVLSGVNQSEAPSRQRSSARVFGALLIVGLGALVAPLHSAHAQDADQAEAEADAEDAAKRAESKRAAKMAAPPAALPGAESNEGEAGHSNMDIEPTAALFESIDRGSLSAAKEALGRGADMNGKNVLGQTPLDMAIDLNRNDIMFFLLSMRGLDTSQPTTTTTVDSSSVKIAGGSGSLTIGGKASRGNKAGAMAVADRRYDASGGAARPAEGFLGFGGS</sequence>
<dbReference type="EMBL" id="BJYF01000008">
    <property type="protein sequence ID" value="GEN59852.1"/>
    <property type="molecule type" value="Genomic_DNA"/>
</dbReference>
<feature type="compositionally biased region" description="Basic and acidic residues" evidence="1">
    <location>
        <begin position="57"/>
        <end position="66"/>
    </location>
</feature>
<dbReference type="STRING" id="1120919.GCA_000429165_02309"/>
<dbReference type="InterPro" id="IPR036770">
    <property type="entry name" value="Ankyrin_rpt-contain_sf"/>
</dbReference>
<name>A0A511XAB1_9PROT</name>
<gene>
    <name evidence="2" type="ORF">ANI02nite_17360</name>
</gene>
<comment type="caution">
    <text evidence="2">The sequence shown here is derived from an EMBL/GenBank/DDBJ whole genome shotgun (WGS) entry which is preliminary data.</text>
</comment>
<evidence type="ECO:0000313" key="2">
    <source>
        <dbReference type="EMBL" id="GEN59852.1"/>
    </source>
</evidence>
<feature type="compositionally biased region" description="Acidic residues" evidence="1">
    <location>
        <begin position="47"/>
        <end position="56"/>
    </location>
</feature>
<dbReference type="AlphaFoldDB" id="A0A511XAB1"/>
<reference evidence="2 3" key="1">
    <citation type="submission" date="2019-07" db="EMBL/GenBank/DDBJ databases">
        <title>Whole genome shotgun sequence of Acetobacter nitrogenifigens NBRC 105050.</title>
        <authorList>
            <person name="Hosoyama A."/>
            <person name="Uohara A."/>
            <person name="Ohji S."/>
            <person name="Ichikawa N."/>
        </authorList>
    </citation>
    <scope>NUCLEOTIDE SEQUENCE [LARGE SCALE GENOMIC DNA]</scope>
    <source>
        <strain evidence="2 3">NBRC 105050</strain>
    </source>
</reference>
<accession>A0A511XAB1</accession>
<dbReference type="Proteomes" id="UP000321635">
    <property type="component" value="Unassembled WGS sequence"/>
</dbReference>